<feature type="transmembrane region" description="Helical" evidence="1">
    <location>
        <begin position="155"/>
        <end position="174"/>
    </location>
</feature>
<dbReference type="EMBL" id="AP022583">
    <property type="protein sequence ID" value="BBY08082.1"/>
    <property type="molecule type" value="Genomic_DNA"/>
</dbReference>
<dbReference type="PANTHER" id="PTHR40761">
    <property type="entry name" value="CONSERVED INTEGRAL MEMBRANE ALANINE VALINE AND LEUCINE RICH PROTEIN-RELATED"/>
    <property type="match status" value="1"/>
</dbReference>
<feature type="transmembrane region" description="Helical" evidence="1">
    <location>
        <begin position="125"/>
        <end position="143"/>
    </location>
</feature>
<dbReference type="AlphaFoldDB" id="A0A7I7PHP6"/>
<dbReference type="PANTHER" id="PTHR40761:SF1">
    <property type="entry name" value="CONSERVED INTEGRAL MEMBRANE ALANINE VALINE AND LEUCINE RICH PROTEIN-RELATED"/>
    <property type="match status" value="1"/>
</dbReference>
<gene>
    <name evidence="2" type="ORF">MNVI_34000</name>
</gene>
<keyword evidence="1" id="KW-0812">Transmembrane</keyword>
<feature type="transmembrane region" description="Helical" evidence="1">
    <location>
        <begin position="246"/>
        <end position="266"/>
    </location>
</feature>
<keyword evidence="1" id="KW-1133">Transmembrane helix</keyword>
<feature type="transmembrane region" description="Helical" evidence="1">
    <location>
        <begin position="20"/>
        <end position="39"/>
    </location>
</feature>
<feature type="transmembrane region" description="Helical" evidence="1">
    <location>
        <begin position="71"/>
        <end position="89"/>
    </location>
</feature>
<feature type="transmembrane region" description="Helical" evidence="1">
    <location>
        <begin position="95"/>
        <end position="113"/>
    </location>
</feature>
<feature type="transmembrane region" description="Helical" evidence="1">
    <location>
        <begin position="181"/>
        <end position="201"/>
    </location>
</feature>
<dbReference type="KEGG" id="mnv:MNVI_34000"/>
<evidence type="ECO:0000313" key="3">
    <source>
        <dbReference type="Proteomes" id="UP000466894"/>
    </source>
</evidence>
<reference evidence="2 3" key="1">
    <citation type="journal article" date="2019" name="Emerg. Microbes Infect.">
        <title>Comprehensive subspecies identification of 175 nontuberculous mycobacteria species based on 7547 genomic profiles.</title>
        <authorList>
            <person name="Matsumoto Y."/>
            <person name="Kinjo T."/>
            <person name="Motooka D."/>
            <person name="Nabeya D."/>
            <person name="Jung N."/>
            <person name="Uechi K."/>
            <person name="Horii T."/>
            <person name="Iida T."/>
            <person name="Fujita J."/>
            <person name="Nakamura S."/>
        </authorList>
    </citation>
    <scope>NUCLEOTIDE SEQUENCE [LARGE SCALE GENOMIC DNA]</scope>
    <source>
        <strain evidence="2 3">JCM 16367</strain>
    </source>
</reference>
<dbReference type="NCBIfam" id="NF038012">
    <property type="entry name" value="DMT_1"/>
    <property type="match status" value="1"/>
</dbReference>
<evidence type="ECO:0000256" key="1">
    <source>
        <dbReference type="SAM" id="Phobius"/>
    </source>
</evidence>
<evidence type="ECO:0008006" key="4">
    <source>
        <dbReference type="Google" id="ProtNLM"/>
    </source>
</evidence>
<name>A0A7I7PHP6_9MYCO</name>
<dbReference type="Proteomes" id="UP000466894">
    <property type="component" value="Chromosome"/>
</dbReference>
<keyword evidence="1" id="KW-0472">Membrane</keyword>
<protein>
    <recommendedName>
        <fullName evidence="4">Integral membrane protein</fullName>
    </recommendedName>
</protein>
<proteinExistence type="predicted"/>
<sequence>MNGKETRAASSRDKLRGSPIAKVDIAALLALIAALISGAGDVVRQRSAREITDEPVGHWELFRMSLRDGRWWLGGVAAVASFGLQAVALGLGSVVLVQALQVTALLFALPINARLTGYRVTRWEWLWAALVAGAVAVFVIVGDPTAGVQRGSADTWTVVAAVMAPVLVLCVLGARICSGAVAAVLLAVVSASAWALFAVLTKGIVEVLERGLGAVLRAPELYAWLLAALVGTVFQQSSFRASALTASLPTMTVTEPVVASVLGVVVLGETLQTPGPEMVVLIAAVLVIIAATTALARGEAATMAAGAEVHPAPSWDGGLTAARFGLATAVAESGERNRVFLGRSGNSR</sequence>
<evidence type="ECO:0000313" key="2">
    <source>
        <dbReference type="EMBL" id="BBY08082.1"/>
    </source>
</evidence>
<feature type="transmembrane region" description="Helical" evidence="1">
    <location>
        <begin position="278"/>
        <end position="296"/>
    </location>
</feature>
<organism evidence="2 3">
    <name type="scientific">Mycobacterium noviomagense</name>
    <dbReference type="NCBI Taxonomy" id="459858"/>
    <lineage>
        <taxon>Bacteria</taxon>
        <taxon>Bacillati</taxon>
        <taxon>Actinomycetota</taxon>
        <taxon>Actinomycetes</taxon>
        <taxon>Mycobacteriales</taxon>
        <taxon>Mycobacteriaceae</taxon>
        <taxon>Mycobacterium</taxon>
    </lineage>
</organism>
<accession>A0A7I7PHP6</accession>
<feature type="transmembrane region" description="Helical" evidence="1">
    <location>
        <begin position="221"/>
        <end position="239"/>
    </location>
</feature>